<name>A0A8J8JWG6_9BACT</name>
<accession>A0A8J8JWG6</accession>
<evidence type="ECO:0000256" key="1">
    <source>
        <dbReference type="PROSITE-ProRule" id="PRU00169"/>
    </source>
</evidence>
<organism evidence="4 5">
    <name type="scientific">Limnovirga soli</name>
    <dbReference type="NCBI Taxonomy" id="2656915"/>
    <lineage>
        <taxon>Bacteria</taxon>
        <taxon>Pseudomonadati</taxon>
        <taxon>Bacteroidota</taxon>
        <taxon>Chitinophagia</taxon>
        <taxon>Chitinophagales</taxon>
        <taxon>Chitinophagaceae</taxon>
        <taxon>Limnovirga</taxon>
    </lineage>
</organism>
<sequence length="257" mass="29821">MNKIRILIIEDEEAASKRLQKMIAELMPEAIIINAIDSIETAVKWFNTYPQPNLIFADIHLADGSSFEIFKQVQIDCPIIFTTAYDQYALQAFELNSIHYLLKPVKKDDLTKAIERFNKLYANTQTPAQDISKVLSALSKQPTTYKERFVIRFGEHIKTIETHDIAYFYTENKANFAVLKDGKRYPIDNNLDELDHLINPKMFFRINRQFIISYPSIAEMVSYSKARVLIKLNPPSKYETIVSTERSPQFKQWLAGE</sequence>
<dbReference type="PROSITE" id="PS50930">
    <property type="entry name" value="HTH_LYTTR"/>
    <property type="match status" value="1"/>
</dbReference>
<dbReference type="PANTHER" id="PTHR37299">
    <property type="entry name" value="TRANSCRIPTIONAL REGULATOR-RELATED"/>
    <property type="match status" value="1"/>
</dbReference>
<gene>
    <name evidence="4" type="ORF">GD597_07415</name>
</gene>
<feature type="domain" description="Response regulatory" evidence="2">
    <location>
        <begin position="5"/>
        <end position="118"/>
    </location>
</feature>
<dbReference type="SMART" id="SM00448">
    <property type="entry name" value="REC"/>
    <property type="match status" value="1"/>
</dbReference>
<reference evidence="4" key="1">
    <citation type="submission" date="2019-10" db="EMBL/GenBank/DDBJ databases">
        <title>Draft genome sequence of Panacibacter sp. KCS-6.</title>
        <authorList>
            <person name="Yim K.J."/>
        </authorList>
    </citation>
    <scope>NUCLEOTIDE SEQUENCE</scope>
    <source>
        <strain evidence="4">KCS-6</strain>
    </source>
</reference>
<dbReference type="EMBL" id="WHPF01000005">
    <property type="protein sequence ID" value="NNV55281.1"/>
    <property type="molecule type" value="Genomic_DNA"/>
</dbReference>
<dbReference type="Gene3D" id="3.40.50.2300">
    <property type="match status" value="1"/>
</dbReference>
<dbReference type="GO" id="GO:0003677">
    <property type="term" value="F:DNA binding"/>
    <property type="evidence" value="ECO:0007669"/>
    <property type="project" value="InterPro"/>
</dbReference>
<dbReference type="InterPro" id="IPR011006">
    <property type="entry name" value="CheY-like_superfamily"/>
</dbReference>
<evidence type="ECO:0000259" key="2">
    <source>
        <dbReference type="PROSITE" id="PS50110"/>
    </source>
</evidence>
<evidence type="ECO:0000259" key="3">
    <source>
        <dbReference type="PROSITE" id="PS50930"/>
    </source>
</evidence>
<feature type="domain" description="HTH LytTR-type" evidence="3">
    <location>
        <begin position="149"/>
        <end position="256"/>
    </location>
</feature>
<dbReference type="SMART" id="SM00850">
    <property type="entry name" value="LytTR"/>
    <property type="match status" value="1"/>
</dbReference>
<dbReference type="GO" id="GO:0000156">
    <property type="term" value="F:phosphorelay response regulator activity"/>
    <property type="evidence" value="ECO:0007669"/>
    <property type="project" value="InterPro"/>
</dbReference>
<dbReference type="Pfam" id="PF00072">
    <property type="entry name" value="Response_reg"/>
    <property type="match status" value="1"/>
</dbReference>
<comment type="caution">
    <text evidence="4">The sequence shown here is derived from an EMBL/GenBank/DDBJ whole genome shotgun (WGS) entry which is preliminary data.</text>
</comment>
<dbReference type="Pfam" id="PF04397">
    <property type="entry name" value="LytTR"/>
    <property type="match status" value="1"/>
</dbReference>
<evidence type="ECO:0000313" key="4">
    <source>
        <dbReference type="EMBL" id="NNV55281.1"/>
    </source>
</evidence>
<dbReference type="PROSITE" id="PS50110">
    <property type="entry name" value="RESPONSE_REGULATORY"/>
    <property type="match status" value="1"/>
</dbReference>
<feature type="modified residue" description="4-aspartylphosphate" evidence="1">
    <location>
        <position position="58"/>
    </location>
</feature>
<dbReference type="SUPFAM" id="SSF52172">
    <property type="entry name" value="CheY-like"/>
    <property type="match status" value="1"/>
</dbReference>
<proteinExistence type="predicted"/>
<dbReference type="FunFam" id="3.40.50.2300:FF:000361">
    <property type="entry name" value="Two-component system response regulator"/>
    <property type="match status" value="1"/>
</dbReference>
<dbReference type="Proteomes" id="UP000598971">
    <property type="component" value="Unassembled WGS sequence"/>
</dbReference>
<keyword evidence="5" id="KW-1185">Reference proteome</keyword>
<keyword evidence="1" id="KW-0597">Phosphoprotein</keyword>
<dbReference type="AlphaFoldDB" id="A0A8J8JWG6"/>
<evidence type="ECO:0000313" key="5">
    <source>
        <dbReference type="Proteomes" id="UP000598971"/>
    </source>
</evidence>
<dbReference type="Gene3D" id="2.40.50.1020">
    <property type="entry name" value="LytTr DNA-binding domain"/>
    <property type="match status" value="1"/>
</dbReference>
<protein>
    <submittedName>
        <fullName evidence="4">Response regulator</fullName>
    </submittedName>
</protein>
<dbReference type="InterPro" id="IPR007492">
    <property type="entry name" value="LytTR_DNA-bd_dom"/>
</dbReference>
<dbReference type="PANTHER" id="PTHR37299:SF1">
    <property type="entry name" value="STAGE 0 SPORULATION PROTEIN A HOMOLOG"/>
    <property type="match status" value="1"/>
</dbReference>
<dbReference type="InterPro" id="IPR001789">
    <property type="entry name" value="Sig_transdc_resp-reg_receiver"/>
</dbReference>
<dbReference type="InterPro" id="IPR046947">
    <property type="entry name" value="LytR-like"/>
</dbReference>
<dbReference type="RefSeq" id="WP_171607215.1">
    <property type="nucleotide sequence ID" value="NZ_WHPF01000005.1"/>
</dbReference>